<dbReference type="PANTHER" id="PTHR15237:SF0">
    <property type="entry name" value="CELL CYCLE CHECKPOINT CONTROL PROTEIN"/>
    <property type="match status" value="1"/>
</dbReference>
<dbReference type="STRING" id="5098.A0A507QMM2"/>
<keyword evidence="5" id="KW-1185">Reference proteome</keyword>
<dbReference type="SUPFAM" id="SSF55979">
    <property type="entry name" value="DNA clamp"/>
    <property type="match status" value="1"/>
</dbReference>
<dbReference type="OrthoDB" id="60092at2759"/>
<dbReference type="GO" id="GO:0030896">
    <property type="term" value="C:checkpoint clamp complex"/>
    <property type="evidence" value="ECO:0007669"/>
    <property type="project" value="UniProtKB-UniRule"/>
</dbReference>
<keyword evidence="2" id="KW-0227">DNA damage</keyword>
<evidence type="ECO:0000313" key="4">
    <source>
        <dbReference type="EMBL" id="TQB68240.1"/>
    </source>
</evidence>
<dbReference type="EMBL" id="VIFY01000235">
    <property type="protein sequence ID" value="TQB68240.1"/>
    <property type="molecule type" value="Genomic_DNA"/>
</dbReference>
<feature type="compositionally biased region" description="Low complexity" evidence="3">
    <location>
        <begin position="321"/>
        <end position="333"/>
    </location>
</feature>
<organism evidence="4 5">
    <name type="scientific">Monascus purpureus</name>
    <name type="common">Red mold</name>
    <name type="synonym">Monascus anka</name>
    <dbReference type="NCBI Taxonomy" id="5098"/>
    <lineage>
        <taxon>Eukaryota</taxon>
        <taxon>Fungi</taxon>
        <taxon>Dikarya</taxon>
        <taxon>Ascomycota</taxon>
        <taxon>Pezizomycotina</taxon>
        <taxon>Eurotiomycetes</taxon>
        <taxon>Eurotiomycetidae</taxon>
        <taxon>Eurotiales</taxon>
        <taxon>Aspergillaceae</taxon>
        <taxon>Monascus</taxon>
    </lineage>
</organism>
<dbReference type="GO" id="GO:0071479">
    <property type="term" value="P:cellular response to ionizing radiation"/>
    <property type="evidence" value="ECO:0007669"/>
    <property type="project" value="TreeGrafter"/>
</dbReference>
<feature type="compositionally biased region" description="Basic and acidic residues" evidence="3">
    <location>
        <begin position="416"/>
        <end position="430"/>
    </location>
</feature>
<comment type="function">
    <text evidence="2">Acts in DNA repair and mutagenesis. Involved in promoting resistance to ionizing radiation and UV light, as well as regulating cell cycle progression after irradiation.</text>
</comment>
<dbReference type="Gene3D" id="3.70.10.10">
    <property type="match status" value="1"/>
</dbReference>
<dbReference type="InterPro" id="IPR026584">
    <property type="entry name" value="Rad9"/>
</dbReference>
<dbReference type="InterPro" id="IPR007268">
    <property type="entry name" value="Rad9/Ddc1"/>
</dbReference>
<feature type="region of interest" description="Disordered" evidence="3">
    <location>
        <begin position="416"/>
        <end position="460"/>
    </location>
</feature>
<evidence type="ECO:0000313" key="5">
    <source>
        <dbReference type="Proteomes" id="UP000319663"/>
    </source>
</evidence>
<name>A0A507QMM2_MONPU</name>
<sequence length="460" mass="51662">MTKLSFTLSPAALVRLHNALTCLSKFNESVSIEAEYDLLRLSVLNSTKTAYTAFIFDADKFFDKYSFTIGREYAAERNARSDRFCCQMYLKALLSIFKGKTSEKKDKDTAVERCEVELHEDAQQTECRLSIRMICGLGVIKSYKLTYEPATVQHAVFDRTRTINQWAIEAKFLRGIVDHFSPSAEQLDIYSDGNGKAIFTSFTTKVTDGKEILKQPIHTSVAIDRKDFEDFLVEDHLHVAINVKDFKAAVAHAETLNASVTARYSRPCRPLQLAYESDGINSEFTLMTRGEADPDDIPPSSRRVIRELSARQTPAPLVQPSSSNNNDTTAASNRDMPPPSSRRARPLTGTASASVCNPEPSMEAEPSRPSASIDFDNSLFVPADDDRQWDETNEEETTEDVLGWDASMDQETLHRYPEDSESRMFNRDMEPESETVTAEDEMGIPPTQRISQLHGLGLFD</sequence>
<dbReference type="Pfam" id="PF04139">
    <property type="entry name" value="Rad9"/>
    <property type="match status" value="1"/>
</dbReference>
<comment type="similarity">
    <text evidence="1 2">Belongs to the rad9 family.</text>
</comment>
<dbReference type="AlphaFoldDB" id="A0A507QMM2"/>
<dbReference type="PIRSF" id="PIRSF009303">
    <property type="entry name" value="Cell_cycle_RAD9"/>
    <property type="match status" value="1"/>
</dbReference>
<dbReference type="PANTHER" id="PTHR15237">
    <property type="entry name" value="DNA REPAIR PROTEIN RAD9"/>
    <property type="match status" value="1"/>
</dbReference>
<evidence type="ECO:0000256" key="3">
    <source>
        <dbReference type="SAM" id="MobiDB-lite"/>
    </source>
</evidence>
<dbReference type="GO" id="GO:0031573">
    <property type="term" value="P:mitotic intra-S DNA damage checkpoint signaling"/>
    <property type="evidence" value="ECO:0007669"/>
    <property type="project" value="TreeGrafter"/>
</dbReference>
<dbReference type="GO" id="GO:0006281">
    <property type="term" value="P:DNA repair"/>
    <property type="evidence" value="ECO:0007669"/>
    <property type="project" value="UniProtKB-UniRule"/>
</dbReference>
<comment type="caution">
    <text evidence="4">The sequence shown here is derived from an EMBL/GenBank/DDBJ whole genome shotgun (WGS) entry which is preliminary data.</text>
</comment>
<feature type="compositionally biased region" description="Acidic residues" evidence="3">
    <location>
        <begin position="431"/>
        <end position="442"/>
    </location>
</feature>
<gene>
    <name evidence="4" type="ORF">MPDQ_003752</name>
</gene>
<proteinExistence type="inferred from homology"/>
<reference evidence="4 5" key="1">
    <citation type="submission" date="2019-06" db="EMBL/GenBank/DDBJ databases">
        <title>Wine fermentation using esterase from Monascus purpureus.</title>
        <authorList>
            <person name="Geng C."/>
            <person name="Zhang Y."/>
        </authorList>
    </citation>
    <scope>NUCLEOTIDE SEQUENCE [LARGE SCALE GENOMIC DNA]</scope>
    <source>
        <strain evidence="4">HQ1</strain>
    </source>
</reference>
<evidence type="ECO:0000256" key="1">
    <source>
        <dbReference type="ARBA" id="ARBA00008494"/>
    </source>
</evidence>
<dbReference type="InterPro" id="IPR046938">
    <property type="entry name" value="DNA_clamp_sf"/>
</dbReference>
<evidence type="ECO:0000256" key="2">
    <source>
        <dbReference type="PIRNR" id="PIRNR009303"/>
    </source>
</evidence>
<accession>A0A507QMM2</accession>
<protein>
    <recommendedName>
        <fullName evidence="2">DNA repair protein rad9</fullName>
    </recommendedName>
</protein>
<dbReference type="GO" id="GO:0000076">
    <property type="term" value="P:DNA replication checkpoint signaling"/>
    <property type="evidence" value="ECO:0007669"/>
    <property type="project" value="TreeGrafter"/>
</dbReference>
<dbReference type="Proteomes" id="UP000319663">
    <property type="component" value="Unassembled WGS sequence"/>
</dbReference>
<feature type="region of interest" description="Disordered" evidence="3">
    <location>
        <begin position="311"/>
        <end position="399"/>
    </location>
</feature>